<dbReference type="EMBL" id="JAHQIW010005994">
    <property type="protein sequence ID" value="KAJ1367749.1"/>
    <property type="molecule type" value="Genomic_DNA"/>
</dbReference>
<evidence type="ECO:0000313" key="4">
    <source>
        <dbReference type="EMBL" id="KAJ1367749.1"/>
    </source>
</evidence>
<dbReference type="Proteomes" id="UP001196413">
    <property type="component" value="Unassembled WGS sequence"/>
</dbReference>
<evidence type="ECO:0000313" key="5">
    <source>
        <dbReference type="Proteomes" id="UP001196413"/>
    </source>
</evidence>
<feature type="compositionally biased region" description="Polar residues" evidence="1">
    <location>
        <begin position="1"/>
        <end position="14"/>
    </location>
</feature>
<feature type="compositionally biased region" description="Basic and acidic residues" evidence="1">
    <location>
        <begin position="77"/>
        <end position="92"/>
    </location>
</feature>
<protein>
    <submittedName>
        <fullName evidence="4">Uncharacterized protein</fullName>
    </submittedName>
</protein>
<accession>A0AAD5R1I1</accession>
<feature type="region of interest" description="Disordered" evidence="1">
    <location>
        <begin position="1"/>
        <end position="110"/>
    </location>
</feature>
<gene>
    <name evidence="2" type="ORF">KIN20_023814</name>
    <name evidence="3" type="ORF">KIN20_028730</name>
    <name evidence="4" type="ORF">KIN20_028731</name>
</gene>
<reference evidence="4" key="1">
    <citation type="submission" date="2021-06" db="EMBL/GenBank/DDBJ databases">
        <title>Parelaphostrongylus tenuis whole genome reference sequence.</title>
        <authorList>
            <person name="Garwood T.J."/>
            <person name="Larsen P.A."/>
            <person name="Fountain-Jones N.M."/>
            <person name="Garbe J.R."/>
            <person name="Macchietto M.G."/>
            <person name="Kania S.A."/>
            <person name="Gerhold R.W."/>
            <person name="Richards J.E."/>
            <person name="Wolf T.M."/>
        </authorList>
    </citation>
    <scope>NUCLEOTIDE SEQUENCE</scope>
    <source>
        <strain evidence="4">MNPRO001-30</strain>
        <tissue evidence="4">Meninges</tissue>
    </source>
</reference>
<evidence type="ECO:0000256" key="1">
    <source>
        <dbReference type="SAM" id="MobiDB-lite"/>
    </source>
</evidence>
<dbReference type="EMBL" id="JAHQIW010004819">
    <property type="protein sequence ID" value="KAJ1363862.1"/>
    <property type="molecule type" value="Genomic_DNA"/>
</dbReference>
<dbReference type="EMBL" id="JAHQIW010005994">
    <property type="protein sequence ID" value="KAJ1367748.1"/>
    <property type="molecule type" value="Genomic_DNA"/>
</dbReference>
<proteinExistence type="predicted"/>
<evidence type="ECO:0000313" key="2">
    <source>
        <dbReference type="EMBL" id="KAJ1363862.1"/>
    </source>
</evidence>
<comment type="caution">
    <text evidence="4">The sequence shown here is derived from an EMBL/GenBank/DDBJ whole genome shotgun (WGS) entry which is preliminary data.</text>
</comment>
<sequence length="154" mass="17949">MWRNITGSGSSFNFHSVADHNIKEKNEVADEQRRLEDVRTRSTDNIGHPSPHPDTREATREAARAAAREAAIQAAKEAAKEARRNRRKEKERQRSKHQPPQAIKTSWDEEDQEYIVRNNIQRNQRKLDAAQDYDEADDTLFEVPIRMPEVDFTR</sequence>
<dbReference type="AlphaFoldDB" id="A0AAD5R1I1"/>
<keyword evidence="5" id="KW-1185">Reference proteome</keyword>
<feature type="compositionally biased region" description="Basic and acidic residues" evidence="1">
    <location>
        <begin position="17"/>
        <end position="42"/>
    </location>
</feature>
<name>A0AAD5R1I1_PARTN</name>
<organism evidence="4 5">
    <name type="scientific">Parelaphostrongylus tenuis</name>
    <name type="common">Meningeal worm</name>
    <dbReference type="NCBI Taxonomy" id="148309"/>
    <lineage>
        <taxon>Eukaryota</taxon>
        <taxon>Metazoa</taxon>
        <taxon>Ecdysozoa</taxon>
        <taxon>Nematoda</taxon>
        <taxon>Chromadorea</taxon>
        <taxon>Rhabditida</taxon>
        <taxon>Rhabditina</taxon>
        <taxon>Rhabditomorpha</taxon>
        <taxon>Strongyloidea</taxon>
        <taxon>Metastrongylidae</taxon>
        <taxon>Parelaphostrongylus</taxon>
    </lineage>
</organism>
<feature type="compositionally biased region" description="Basic and acidic residues" evidence="1">
    <location>
        <begin position="51"/>
        <end position="67"/>
    </location>
</feature>
<evidence type="ECO:0000313" key="3">
    <source>
        <dbReference type="EMBL" id="KAJ1367748.1"/>
    </source>
</evidence>